<dbReference type="RefSeq" id="WP_184294044.1">
    <property type="nucleotide sequence ID" value="NZ_JACHXO010000001.1"/>
</dbReference>
<name>A0ABR6GPH5_9BURK</name>
<evidence type="ECO:0000313" key="4">
    <source>
        <dbReference type="Proteomes" id="UP000574369"/>
    </source>
</evidence>
<reference evidence="3 4" key="1">
    <citation type="submission" date="2020-08" db="EMBL/GenBank/DDBJ databases">
        <title>Genomic Encyclopedia of Type Strains, Phase III (KMG-III): the genomes of soil and plant-associated and newly described type strains.</title>
        <authorList>
            <person name="Whitman W."/>
        </authorList>
    </citation>
    <scope>NUCLEOTIDE SEQUENCE [LARGE SCALE GENOMIC DNA]</scope>
    <source>
        <strain evidence="3 4">CECT 7247</strain>
    </source>
</reference>
<evidence type="ECO:0000259" key="2">
    <source>
        <dbReference type="Pfam" id="PF07589"/>
    </source>
</evidence>
<proteinExistence type="predicted"/>
<feature type="region of interest" description="Disordered" evidence="1">
    <location>
        <begin position="1"/>
        <end position="23"/>
    </location>
</feature>
<comment type="caution">
    <text evidence="3">The sequence shown here is derived from an EMBL/GenBank/DDBJ whole genome shotgun (WGS) entry which is preliminary data.</text>
</comment>
<organism evidence="3 4">
    <name type="scientific">Roseateles terrae</name>
    <dbReference type="NCBI Taxonomy" id="431060"/>
    <lineage>
        <taxon>Bacteria</taxon>
        <taxon>Pseudomonadati</taxon>
        <taxon>Pseudomonadota</taxon>
        <taxon>Betaproteobacteria</taxon>
        <taxon>Burkholderiales</taxon>
        <taxon>Sphaerotilaceae</taxon>
        <taxon>Roseateles</taxon>
    </lineage>
</organism>
<dbReference type="EMBL" id="JACHXO010000001">
    <property type="protein sequence ID" value="MBB3193139.1"/>
    <property type="molecule type" value="Genomic_DNA"/>
</dbReference>
<gene>
    <name evidence="3" type="ORF">FHS28_000504</name>
</gene>
<dbReference type="Pfam" id="PF07589">
    <property type="entry name" value="PEP-CTERM"/>
    <property type="match status" value="1"/>
</dbReference>
<dbReference type="Proteomes" id="UP000574369">
    <property type="component" value="Unassembled WGS sequence"/>
</dbReference>
<sequence length="233" mass="24620">MPTSAARAPASAGSIATSPRPGRRHLGPMLAALAILASPLTALADASLTGSVGFANGIYTYSYVLDDPSLEVYEVFVVVNSHQAYGESGFPPAAYNAPTGWNFGVYYGGYMGDDPPQHHNAPIVLWGWGVNQPRLPGNNVVFSFSTDRAPSTALMDVTYELYAPTYTGGPPDGTNFYVGQVVAPDFRSIPLTPPVPEPSTGGLMLLGLAGWLAYQAFQARARALDVARPQVNV</sequence>
<dbReference type="NCBIfam" id="TIGR02595">
    <property type="entry name" value="PEP_CTERM"/>
    <property type="match status" value="1"/>
</dbReference>
<feature type="domain" description="Ice-binding protein C-terminal" evidence="2">
    <location>
        <begin position="194"/>
        <end position="211"/>
    </location>
</feature>
<evidence type="ECO:0000256" key="1">
    <source>
        <dbReference type="SAM" id="MobiDB-lite"/>
    </source>
</evidence>
<feature type="compositionally biased region" description="Low complexity" evidence="1">
    <location>
        <begin position="1"/>
        <end position="16"/>
    </location>
</feature>
<protein>
    <recommendedName>
        <fullName evidence="2">Ice-binding protein C-terminal domain-containing protein</fullName>
    </recommendedName>
</protein>
<evidence type="ECO:0000313" key="3">
    <source>
        <dbReference type="EMBL" id="MBB3193139.1"/>
    </source>
</evidence>
<keyword evidence="4" id="KW-1185">Reference proteome</keyword>
<dbReference type="InterPro" id="IPR013424">
    <property type="entry name" value="Ice-binding_C"/>
</dbReference>
<accession>A0ABR6GPH5</accession>